<keyword evidence="1" id="KW-0812">Transmembrane</keyword>
<reference evidence="3 4" key="1">
    <citation type="submission" date="2019-09" db="EMBL/GenBank/DDBJ databases">
        <title>YIM 48816 draft genome.</title>
        <authorList>
            <person name="Jiang L."/>
        </authorList>
    </citation>
    <scope>NUCLEOTIDE SEQUENCE [LARGE SCALE GENOMIC DNA]</scope>
    <source>
        <strain evidence="3 4">YIM 48816</strain>
    </source>
</reference>
<evidence type="ECO:0000256" key="1">
    <source>
        <dbReference type="SAM" id="Phobius"/>
    </source>
</evidence>
<dbReference type="AlphaFoldDB" id="A0A6L3SQ99"/>
<keyword evidence="4" id="KW-1185">Reference proteome</keyword>
<dbReference type="EMBL" id="VZZK01000088">
    <property type="protein sequence ID" value="KAB1068517.1"/>
    <property type="molecule type" value="Genomic_DNA"/>
</dbReference>
<gene>
    <name evidence="3" type="ORF">F6X53_31685</name>
</gene>
<keyword evidence="1" id="KW-0472">Membrane</keyword>
<name>A0A6L3SQ99_9HYPH</name>
<accession>A0A6L3SQ99</accession>
<dbReference type="OrthoDB" id="7189296at2"/>
<proteinExistence type="predicted"/>
<dbReference type="Proteomes" id="UP000474159">
    <property type="component" value="Unassembled WGS sequence"/>
</dbReference>
<protein>
    <submittedName>
        <fullName evidence="3">Pilus assembly protein</fullName>
    </submittedName>
</protein>
<dbReference type="InterPro" id="IPR012495">
    <property type="entry name" value="TadE-like_dom"/>
</dbReference>
<comment type="caution">
    <text evidence="3">The sequence shown here is derived from an EMBL/GenBank/DDBJ whole genome shotgun (WGS) entry which is preliminary data.</text>
</comment>
<feature type="transmembrane region" description="Helical" evidence="1">
    <location>
        <begin position="15"/>
        <end position="36"/>
    </location>
</feature>
<dbReference type="Pfam" id="PF07811">
    <property type="entry name" value="TadE"/>
    <property type="match status" value="1"/>
</dbReference>
<evidence type="ECO:0000313" key="4">
    <source>
        <dbReference type="Proteomes" id="UP000474159"/>
    </source>
</evidence>
<organism evidence="3 4">
    <name type="scientific">Methylobacterium soli</name>
    <dbReference type="NCBI Taxonomy" id="553447"/>
    <lineage>
        <taxon>Bacteria</taxon>
        <taxon>Pseudomonadati</taxon>
        <taxon>Pseudomonadota</taxon>
        <taxon>Alphaproteobacteria</taxon>
        <taxon>Hyphomicrobiales</taxon>
        <taxon>Methylobacteriaceae</taxon>
        <taxon>Methylobacterium</taxon>
    </lineage>
</organism>
<keyword evidence="1" id="KW-1133">Transmembrane helix</keyword>
<sequence>MGKEHLSHFRRCENGVMAVEFAMVAPVMILLMLASVELPRAIMTGQEVSRAARTMADLVSRENLASLDDVYAAGAAVADLPLADLGIVVTAAGVYSESGALVAKVCSIKTSNATGLAVKSVIGPAPPASAEAGARYVMAEVGYTYKPAFTIIPALMRYRFSNTVQWPVRKGTTYKGKPEIVLPNGKPCE</sequence>
<evidence type="ECO:0000313" key="3">
    <source>
        <dbReference type="EMBL" id="KAB1068517.1"/>
    </source>
</evidence>
<feature type="domain" description="TadE-like" evidence="2">
    <location>
        <begin position="15"/>
        <end position="56"/>
    </location>
</feature>
<evidence type="ECO:0000259" key="2">
    <source>
        <dbReference type="Pfam" id="PF07811"/>
    </source>
</evidence>